<proteinExistence type="predicted"/>
<dbReference type="Gene3D" id="3.40.30.10">
    <property type="entry name" value="Glutaredoxin"/>
    <property type="match status" value="1"/>
</dbReference>
<sequence>MGKLGILSLVLCVIGLLSCGKKKNVHTDFEAFIGKEIVFPDKSFKVIGNKVFKDRFLLISYVDSGNCTPCALGKMQYMKTNKRQLLDAHTGILMVVHEKDTFVVNEVFRQMHVSYPVFFDSLGCFKKENGIFDSPLYQDFVIDQSNKVIWLGNPLRNKQSWQQYEKMISIIMDSSR</sequence>
<dbReference type="EMBL" id="QRZH01000001">
    <property type="protein sequence ID" value="RGV59815.1"/>
    <property type="molecule type" value="Genomic_DNA"/>
</dbReference>
<evidence type="ECO:0000313" key="3">
    <source>
        <dbReference type="Proteomes" id="UP000286270"/>
    </source>
</evidence>
<evidence type="ECO:0000313" key="1">
    <source>
        <dbReference type="EMBL" id="KFX75150.1"/>
    </source>
</evidence>
<dbReference type="AlphaFoldDB" id="A0A0I9SAK8"/>
<evidence type="ECO:0000313" key="2">
    <source>
        <dbReference type="EMBL" id="RGV59815.1"/>
    </source>
</evidence>
<dbReference type="PROSITE" id="PS51257">
    <property type="entry name" value="PROKAR_LIPOPROTEIN"/>
    <property type="match status" value="1"/>
</dbReference>
<comment type="caution">
    <text evidence="1">The sequence shown here is derived from an EMBL/GenBank/DDBJ whole genome shotgun (WGS) entry which is preliminary data.</text>
</comment>
<organism evidence="1">
    <name type="scientific">Bacteroides fragilis</name>
    <dbReference type="NCBI Taxonomy" id="817"/>
    <lineage>
        <taxon>Bacteria</taxon>
        <taxon>Pseudomonadati</taxon>
        <taxon>Bacteroidota</taxon>
        <taxon>Bacteroidia</taxon>
        <taxon>Bacteroidales</taxon>
        <taxon>Bacteroidaceae</taxon>
        <taxon>Bacteroides</taxon>
    </lineage>
</organism>
<dbReference type="PATRIC" id="fig|817.53.peg.1819"/>
<reference evidence="1" key="2">
    <citation type="submission" date="2014-07" db="EMBL/GenBank/DDBJ databases">
        <title>Genetics and epidemiology of antimicrobial resistance in B. fragilis group.</title>
        <authorList>
            <person name="Sydenham T.V."/>
            <person name="Hasman H."/>
            <person name="Kemp M."/>
            <person name="Justesen U.S."/>
        </authorList>
    </citation>
    <scope>NUCLEOTIDE SEQUENCE [LARGE SCALE GENOMIC DNA]</scope>
    <source>
        <strain evidence="1">DCMOUH0018B</strain>
    </source>
</reference>
<dbReference type="SUPFAM" id="SSF52833">
    <property type="entry name" value="Thioredoxin-like"/>
    <property type="match status" value="1"/>
</dbReference>
<gene>
    <name evidence="2" type="ORF">DWW08_01555</name>
    <name evidence="1" type="ORF">EE52_0208795</name>
</gene>
<dbReference type="EMBL" id="JMZZ02000105">
    <property type="protein sequence ID" value="KFX75150.1"/>
    <property type="molecule type" value="Genomic_DNA"/>
</dbReference>
<name>A0A0I9SAK8_BACFG</name>
<protein>
    <submittedName>
        <fullName evidence="1">Oxidoreductase</fullName>
    </submittedName>
</protein>
<dbReference type="InterPro" id="IPR036249">
    <property type="entry name" value="Thioredoxin-like_sf"/>
</dbReference>
<accession>A0A0I9SAK8</accession>
<dbReference type="RefSeq" id="WP_044300159.1">
    <property type="nucleotide sequence ID" value="NZ_CAEUHN010000018.1"/>
</dbReference>
<reference evidence="2 3" key="3">
    <citation type="submission" date="2018-08" db="EMBL/GenBank/DDBJ databases">
        <title>A genome reference for cultivated species of the human gut microbiota.</title>
        <authorList>
            <person name="Zou Y."/>
            <person name="Xue W."/>
            <person name="Luo G."/>
        </authorList>
    </citation>
    <scope>NUCLEOTIDE SEQUENCE [LARGE SCALE GENOMIC DNA]</scope>
    <source>
        <strain evidence="2 3">AF14-26</strain>
    </source>
</reference>
<dbReference type="Proteomes" id="UP000286270">
    <property type="component" value="Unassembled WGS sequence"/>
</dbReference>
<reference evidence="1" key="1">
    <citation type="book" date="2014" name="THE 24TH EUROPEAN CONGRESS OF CLINICAL MICROBIOLOGY AND INFECTIOUS DISEASES" publisher="ECCMID 2014" city="Barcelona, Spain">
        <title>Identification of resistance genes in three multidrug-resistant Bacteroides fragilis isolates by whole genome sequencing.</title>
        <editorList>
            <person name="Unknown"/>
            <person name="A."/>
        </editorList>
        <authorList>
            <person name="Sydenham T.V."/>
            <person name="Hasman H."/>
            <person name="Wang M."/>
            <person name="Soki J."/>
            <person name="Nagy E."/>
            <person name="Justesen U.S."/>
        </authorList>
    </citation>
    <scope>NUCLEOTIDE SEQUENCE</scope>
    <source>
        <strain evidence="1">DCMOUH0018B</strain>
    </source>
</reference>